<dbReference type="AlphaFoldDB" id="A0A367ZR39"/>
<accession>A0A367ZR39</accession>
<keyword evidence="3" id="KW-0732">Signal</keyword>
<dbReference type="Gene3D" id="3.10.20.310">
    <property type="entry name" value="membrane protein fhac"/>
    <property type="match status" value="3"/>
</dbReference>
<name>A0A367ZR39_9BACT</name>
<dbReference type="PROSITE" id="PS51779">
    <property type="entry name" value="POTRA"/>
    <property type="match status" value="1"/>
</dbReference>
<reference evidence="7 8" key="1">
    <citation type="submission" date="2018-05" db="EMBL/GenBank/DDBJ databases">
        <title>A metagenomic window into the 2 km-deep terrestrial subsurface aquifer revealed taxonomically and functionally diverse microbial community comprising novel uncultured bacterial lineages.</title>
        <authorList>
            <person name="Kadnikov V.V."/>
            <person name="Mardanov A.V."/>
            <person name="Beletsky A.V."/>
            <person name="Banks D."/>
            <person name="Pimenov N.V."/>
            <person name="Frank Y.A."/>
            <person name="Karnachuk O.V."/>
            <person name="Ravin N.V."/>
        </authorList>
    </citation>
    <scope>NUCLEOTIDE SEQUENCE [LARGE SCALE GENOMIC DNA]</scope>
    <source>
        <strain evidence="7">BY5</strain>
    </source>
</reference>
<feature type="domain" description="POTRA" evidence="6">
    <location>
        <begin position="101"/>
        <end position="176"/>
    </location>
</feature>
<evidence type="ECO:0000256" key="1">
    <source>
        <dbReference type="ARBA" id="ARBA00004370"/>
    </source>
</evidence>
<dbReference type="PANTHER" id="PTHR12815:SF47">
    <property type="entry name" value="TRANSLOCATION AND ASSEMBLY MODULE SUBUNIT TAMA"/>
    <property type="match status" value="1"/>
</dbReference>
<evidence type="ECO:0000313" key="7">
    <source>
        <dbReference type="EMBL" id="RCK79822.1"/>
    </source>
</evidence>
<dbReference type="InterPro" id="IPR010827">
    <property type="entry name" value="BamA/TamA_POTRA"/>
</dbReference>
<dbReference type="GO" id="GO:0019867">
    <property type="term" value="C:outer membrane"/>
    <property type="evidence" value="ECO:0007669"/>
    <property type="project" value="InterPro"/>
</dbReference>
<evidence type="ECO:0000256" key="2">
    <source>
        <dbReference type="ARBA" id="ARBA00022692"/>
    </source>
</evidence>
<evidence type="ECO:0000256" key="3">
    <source>
        <dbReference type="ARBA" id="ARBA00022729"/>
    </source>
</evidence>
<dbReference type="Pfam" id="PF07244">
    <property type="entry name" value="POTRA"/>
    <property type="match status" value="3"/>
</dbReference>
<comment type="caution">
    <text evidence="7">The sequence shown here is derived from an EMBL/GenBank/DDBJ whole genome shotgun (WGS) entry which is preliminary data.</text>
</comment>
<evidence type="ECO:0000256" key="5">
    <source>
        <dbReference type="ARBA" id="ARBA00023237"/>
    </source>
</evidence>
<keyword evidence="4" id="KW-0472">Membrane</keyword>
<evidence type="ECO:0000313" key="8">
    <source>
        <dbReference type="Proteomes" id="UP000252355"/>
    </source>
</evidence>
<proteinExistence type="predicted"/>
<keyword evidence="5" id="KW-0998">Cell outer membrane</keyword>
<gene>
    <name evidence="7" type="ORF">OZSIB_3976</name>
</gene>
<organism evidence="7 8">
    <name type="scientific">Candidatus Ozemobacter sibiricus</name>
    <dbReference type="NCBI Taxonomy" id="2268124"/>
    <lineage>
        <taxon>Bacteria</taxon>
        <taxon>Candidatus Ozemobacteria</taxon>
        <taxon>Candidatus Ozemobacterales</taxon>
        <taxon>Candidatus Ozemobacteraceae</taxon>
        <taxon>Candidatus Ozemobacter</taxon>
    </lineage>
</organism>
<dbReference type="EMBL" id="QOQW01000010">
    <property type="protein sequence ID" value="RCK79822.1"/>
    <property type="molecule type" value="Genomic_DNA"/>
</dbReference>
<protein>
    <submittedName>
        <fullName evidence="7">Outer membrane protein assembly factor YaeT</fullName>
    </submittedName>
</protein>
<dbReference type="Pfam" id="PF01103">
    <property type="entry name" value="Omp85"/>
    <property type="match status" value="1"/>
</dbReference>
<dbReference type="PANTHER" id="PTHR12815">
    <property type="entry name" value="SORTING AND ASSEMBLY MACHINERY SAMM50 PROTEIN FAMILY MEMBER"/>
    <property type="match status" value="1"/>
</dbReference>
<dbReference type="InterPro" id="IPR034746">
    <property type="entry name" value="POTRA"/>
</dbReference>
<evidence type="ECO:0000259" key="6">
    <source>
        <dbReference type="PROSITE" id="PS51779"/>
    </source>
</evidence>
<dbReference type="InterPro" id="IPR000184">
    <property type="entry name" value="Bac_surfAg_D15"/>
</dbReference>
<keyword evidence="2" id="KW-0812">Transmembrane</keyword>
<dbReference type="Proteomes" id="UP000252355">
    <property type="component" value="Unassembled WGS sequence"/>
</dbReference>
<dbReference type="Gene3D" id="2.40.160.50">
    <property type="entry name" value="membrane protein fhac: a member of the omp85/tpsb transporter family"/>
    <property type="match status" value="1"/>
</dbReference>
<comment type="subcellular location">
    <subcellularLocation>
        <location evidence="1">Membrane</location>
    </subcellularLocation>
</comment>
<sequence length="570" mass="63659">MSRQILPLVLLPILISLALGATAQAYESNLVMGFAVEGAKMIPEKTILLNVGLKPGDRLTPEAIQAEIARLGEMGYFSYVGAEVRTGDKGKILVFKVEENAIIGEIEIKGCTKVSAEKIQSAMESKTGTVFNSKLLTQDIQNVNELLAREGFLFSKVSDAYVKDKGSKIFIEITEGILSEIRIEGLKKTKEKVVRRELTAKPGQIYDNNIIVRDLQRIYNLGFFEEVKRDHLPGAKPEEVVLVIQVVEQKTGRAGIGGGYSSLNGLVGFANLSQNNWKGEGKRVYLKTEFGGIKTYELGYFDPWLNDKPRSFGIDLYNTKYTRNLYAAGDTLTQYDEERRGGNITLGRRIRRDVDLSFRFRDEDVKIKQTDSTVATPLGVVNGRLQTLGMVLDKDSRDNRFRPTGGVHDSFWVETTGGLLRGDNQYTKYVLALRRYYPVSKGKRTIFAVQGVAGRTTISEGFVPIYDMFSVGGSDTVRGYREREFLGTKIVYGNFELRQRIAKNFDVVGFFDMGGVWGLDYNRIDRDFDMKRGAGIGLRLQTPLGPVAIDHAKASDRGDGRTYFNFGSSF</sequence>
<dbReference type="InterPro" id="IPR039910">
    <property type="entry name" value="D15-like"/>
</dbReference>
<evidence type="ECO:0000256" key="4">
    <source>
        <dbReference type="ARBA" id="ARBA00023136"/>
    </source>
</evidence>